<dbReference type="Proteomes" id="UP000054621">
    <property type="component" value="Unassembled WGS sequence"/>
</dbReference>
<sequence>MPTALKEAIEVLAAAAQAKKEAELIAEQAAFALLEAPKPTKKLENALKEAEENQRVAENKEREAKATLKKIALSAPESEFASELKESKEALDSVQEEELEALSNDVELTSEQQAHAAGVYAVQDILESVHTQRELIAQQRTQVVRAPTSVTSIASPLFEQLKGAISGFCSAISNFASKWFYKQEQQKEETREDNSPKL</sequence>
<proteinExistence type="predicted"/>
<feature type="coiled-coil region" evidence="1">
    <location>
        <begin position="40"/>
        <end position="97"/>
    </location>
</feature>
<dbReference type="EMBL" id="LNYV01000029">
    <property type="protein sequence ID" value="KTD56952.1"/>
    <property type="molecule type" value="Genomic_DNA"/>
</dbReference>
<accession>A0A0W0YJ09</accession>
<evidence type="ECO:0000256" key="1">
    <source>
        <dbReference type="SAM" id="Coils"/>
    </source>
</evidence>
<dbReference type="AlphaFoldDB" id="A0A0W0YJ09"/>
<organism evidence="2 3">
    <name type="scientific">Legionella sainthelensi</name>
    <dbReference type="NCBI Taxonomy" id="28087"/>
    <lineage>
        <taxon>Bacteria</taxon>
        <taxon>Pseudomonadati</taxon>
        <taxon>Pseudomonadota</taxon>
        <taxon>Gammaproteobacteria</taxon>
        <taxon>Legionellales</taxon>
        <taxon>Legionellaceae</taxon>
        <taxon>Legionella</taxon>
    </lineage>
</organism>
<protein>
    <submittedName>
        <fullName evidence="2">Uncharacterized protein</fullName>
    </submittedName>
</protein>
<keyword evidence="1" id="KW-0175">Coiled coil</keyword>
<dbReference type="PATRIC" id="fig|28087.4.peg.2070"/>
<evidence type="ECO:0000313" key="2">
    <source>
        <dbReference type="EMBL" id="KTD56952.1"/>
    </source>
</evidence>
<gene>
    <name evidence="2" type="ORF">Lsai_1929</name>
</gene>
<evidence type="ECO:0000313" key="3">
    <source>
        <dbReference type="Proteomes" id="UP000054621"/>
    </source>
</evidence>
<name>A0A0W0YJ09_9GAMM</name>
<comment type="caution">
    <text evidence="2">The sequence shown here is derived from an EMBL/GenBank/DDBJ whole genome shotgun (WGS) entry which is preliminary data.</text>
</comment>
<reference evidence="2 3" key="1">
    <citation type="submission" date="2015-11" db="EMBL/GenBank/DDBJ databases">
        <title>Genomic analysis of 38 Legionella species identifies large and diverse effector repertoires.</title>
        <authorList>
            <person name="Burstein D."/>
            <person name="Amaro F."/>
            <person name="Zusman T."/>
            <person name="Lifshitz Z."/>
            <person name="Cohen O."/>
            <person name="Gilbert J.A."/>
            <person name="Pupko T."/>
            <person name="Shuman H.A."/>
            <person name="Segal G."/>
        </authorList>
    </citation>
    <scope>NUCLEOTIDE SEQUENCE [LARGE SCALE GENOMIC DNA]</scope>
    <source>
        <strain evidence="2 3">Mt.St.Helens-4</strain>
    </source>
</reference>
<dbReference type="RefSeq" id="WP_027271895.1">
    <property type="nucleotide sequence ID" value="NZ_CAAAJE010000027.1"/>
</dbReference>